<reference evidence="1" key="1">
    <citation type="journal article" date="2021" name="Genome Biol. Evol.">
        <title>A High-Quality Reference Genome for a Parasitic Bivalve with Doubly Uniparental Inheritance (Bivalvia: Unionida).</title>
        <authorList>
            <person name="Smith C.H."/>
        </authorList>
    </citation>
    <scope>NUCLEOTIDE SEQUENCE</scope>
    <source>
        <strain evidence="1">CHS0354</strain>
    </source>
</reference>
<feature type="non-terminal residue" evidence="1">
    <location>
        <position position="1"/>
    </location>
</feature>
<keyword evidence="2" id="KW-1185">Reference proteome</keyword>
<dbReference type="EMBL" id="JAEAOA010001465">
    <property type="protein sequence ID" value="KAK3601087.1"/>
    <property type="molecule type" value="Genomic_DNA"/>
</dbReference>
<protein>
    <submittedName>
        <fullName evidence="1">Uncharacterized protein</fullName>
    </submittedName>
</protein>
<dbReference type="Proteomes" id="UP001195483">
    <property type="component" value="Unassembled WGS sequence"/>
</dbReference>
<reference evidence="1" key="3">
    <citation type="submission" date="2023-05" db="EMBL/GenBank/DDBJ databases">
        <authorList>
            <person name="Smith C.H."/>
        </authorList>
    </citation>
    <scope>NUCLEOTIDE SEQUENCE</scope>
    <source>
        <strain evidence="1">CHS0354</strain>
        <tissue evidence="1">Mantle</tissue>
    </source>
</reference>
<comment type="caution">
    <text evidence="1">The sequence shown here is derived from an EMBL/GenBank/DDBJ whole genome shotgun (WGS) entry which is preliminary data.</text>
</comment>
<evidence type="ECO:0000313" key="2">
    <source>
        <dbReference type="Proteomes" id="UP001195483"/>
    </source>
</evidence>
<proteinExistence type="predicted"/>
<dbReference type="AlphaFoldDB" id="A0AAE0SZM4"/>
<name>A0AAE0SZM4_9BIVA</name>
<sequence length="53" mass="6355">RMALLDVLITDKDIARCVDYREGHCTTCWLQRRTLHDVLVTEKDITCWVDYRD</sequence>
<organism evidence="1 2">
    <name type="scientific">Potamilus streckersoni</name>
    <dbReference type="NCBI Taxonomy" id="2493646"/>
    <lineage>
        <taxon>Eukaryota</taxon>
        <taxon>Metazoa</taxon>
        <taxon>Spiralia</taxon>
        <taxon>Lophotrochozoa</taxon>
        <taxon>Mollusca</taxon>
        <taxon>Bivalvia</taxon>
        <taxon>Autobranchia</taxon>
        <taxon>Heteroconchia</taxon>
        <taxon>Palaeoheterodonta</taxon>
        <taxon>Unionida</taxon>
        <taxon>Unionoidea</taxon>
        <taxon>Unionidae</taxon>
        <taxon>Ambleminae</taxon>
        <taxon>Lampsilini</taxon>
        <taxon>Potamilus</taxon>
    </lineage>
</organism>
<accession>A0AAE0SZM4</accession>
<reference evidence="1" key="2">
    <citation type="journal article" date="2021" name="Genome Biol. Evol.">
        <title>Developing a high-quality reference genome for a parasitic bivalve with doubly uniparental inheritance (Bivalvia: Unionida).</title>
        <authorList>
            <person name="Smith C.H."/>
        </authorList>
    </citation>
    <scope>NUCLEOTIDE SEQUENCE</scope>
    <source>
        <strain evidence="1">CHS0354</strain>
        <tissue evidence="1">Mantle</tissue>
    </source>
</reference>
<evidence type="ECO:0000313" key="1">
    <source>
        <dbReference type="EMBL" id="KAK3601087.1"/>
    </source>
</evidence>
<gene>
    <name evidence="1" type="ORF">CHS0354_024796</name>
</gene>